<dbReference type="RefSeq" id="WP_225918615.1">
    <property type="nucleotide sequence ID" value="NZ_BOPO01000053.1"/>
</dbReference>
<proteinExistence type="predicted"/>
<evidence type="ECO:0000313" key="3">
    <source>
        <dbReference type="Proteomes" id="UP000614996"/>
    </source>
</evidence>
<keyword evidence="1" id="KW-1133">Transmembrane helix</keyword>
<sequence length="105" mass="12036">MLTWHEKQQWEAIAARLYADDPAWVSRFGPASPRPRRRSPRWVLGLLLVAVAVLVDVIGAVRARPWTYGAGALTVLLAALAYRYLIRGRRHDGRRRPDRPWARPT</sequence>
<evidence type="ECO:0008006" key="4">
    <source>
        <dbReference type="Google" id="ProtNLM"/>
    </source>
</evidence>
<evidence type="ECO:0000256" key="1">
    <source>
        <dbReference type="SAM" id="Phobius"/>
    </source>
</evidence>
<dbReference type="AlphaFoldDB" id="A0A8J4AEX4"/>
<keyword evidence="1" id="KW-0472">Membrane</keyword>
<accession>A0A8J4AEX4</accession>
<dbReference type="InterPro" id="IPR021401">
    <property type="entry name" value="DUF3040"/>
</dbReference>
<name>A0A8J4AEX4_9ACTN</name>
<organism evidence="2 3">
    <name type="scientific">Actinocatenispora comari</name>
    <dbReference type="NCBI Taxonomy" id="2807577"/>
    <lineage>
        <taxon>Bacteria</taxon>
        <taxon>Bacillati</taxon>
        <taxon>Actinomycetota</taxon>
        <taxon>Actinomycetes</taxon>
        <taxon>Micromonosporales</taxon>
        <taxon>Micromonosporaceae</taxon>
        <taxon>Actinocatenispora</taxon>
    </lineage>
</organism>
<comment type="caution">
    <text evidence="2">The sequence shown here is derived from an EMBL/GenBank/DDBJ whole genome shotgun (WGS) entry which is preliminary data.</text>
</comment>
<reference evidence="3" key="1">
    <citation type="journal article" date="2021" name="Int. J. Syst. Evol. Microbiol.">
        <title>Actinocatenispora comari sp. nov., an endophytic actinomycete isolated from aerial parts of Comarum salesowianum.</title>
        <authorList>
            <person name="Oyunbileg N."/>
            <person name="Iizaka Y."/>
            <person name="Hamada M."/>
            <person name="Davaapurev B.O."/>
            <person name="Fukumoto A."/>
            <person name="Tsetseg B."/>
            <person name="Kato F."/>
            <person name="Tamura T."/>
            <person name="Batkhuu J."/>
            <person name="Anzai Y."/>
        </authorList>
    </citation>
    <scope>NUCLEOTIDE SEQUENCE [LARGE SCALE GENOMIC DNA]</scope>
    <source>
        <strain evidence="3">NUM-2625</strain>
    </source>
</reference>
<gene>
    <name evidence="2" type="ORF">NUM_31110</name>
</gene>
<keyword evidence="1" id="KW-0812">Transmembrane</keyword>
<dbReference type="Proteomes" id="UP000614996">
    <property type="component" value="Unassembled WGS sequence"/>
</dbReference>
<keyword evidence="3" id="KW-1185">Reference proteome</keyword>
<feature type="transmembrane region" description="Helical" evidence="1">
    <location>
        <begin position="66"/>
        <end position="86"/>
    </location>
</feature>
<protein>
    <recommendedName>
        <fullName evidence="4">DUF3040 domain-containing protein</fullName>
    </recommendedName>
</protein>
<evidence type="ECO:0000313" key="2">
    <source>
        <dbReference type="EMBL" id="GIL27857.1"/>
    </source>
</evidence>
<dbReference type="Pfam" id="PF11239">
    <property type="entry name" value="DUF3040"/>
    <property type="match status" value="1"/>
</dbReference>
<dbReference type="EMBL" id="BOPO01000053">
    <property type="protein sequence ID" value="GIL27857.1"/>
    <property type="molecule type" value="Genomic_DNA"/>
</dbReference>
<feature type="transmembrane region" description="Helical" evidence="1">
    <location>
        <begin position="42"/>
        <end position="60"/>
    </location>
</feature>